<proteinExistence type="predicted"/>
<protein>
    <recommendedName>
        <fullName evidence="4">NDxxF motif lipoprotein</fullName>
    </recommendedName>
</protein>
<dbReference type="RefSeq" id="WP_000760975.1">
    <property type="nucleotide sequence ID" value="NZ_CP021061.1"/>
</dbReference>
<dbReference type="AlphaFoldDB" id="A0A1W6WI94"/>
<keyword evidence="3" id="KW-1185">Reference proteome</keyword>
<reference evidence="2 3" key="1">
    <citation type="submission" date="2017-04" db="EMBL/GenBank/DDBJ databases">
        <title>Complete Genome Sequence of Bacillus thuringiensis type Strain ATCC 10792.</title>
        <authorList>
            <person name="Oh D.-H."/>
            <person name="Park B.-J."/>
            <person name="Shuai W."/>
            <person name="Chelliah R."/>
        </authorList>
    </citation>
    <scope>NUCLEOTIDE SEQUENCE [LARGE SCALE GENOMIC DNA]</scope>
    <source>
        <strain evidence="2 3">ATCC 10792</strain>
    </source>
</reference>
<accession>A0A1W6WI94</accession>
<name>A0A1W6WI94_BACTU</name>
<evidence type="ECO:0000313" key="3">
    <source>
        <dbReference type="Proteomes" id="UP000194143"/>
    </source>
</evidence>
<gene>
    <name evidence="2" type="ORF">CAB88_04005</name>
</gene>
<evidence type="ECO:0000313" key="2">
    <source>
        <dbReference type="EMBL" id="ARP56298.1"/>
    </source>
</evidence>
<evidence type="ECO:0008006" key="4">
    <source>
        <dbReference type="Google" id="ProtNLM"/>
    </source>
</evidence>
<dbReference type="GeneID" id="67465434"/>
<keyword evidence="1" id="KW-0732">Signal</keyword>
<sequence>MKKYTLYSLMLLTLLFLSACSNSVQPREENDVQSIKDVAIKVPENIFSSSKKNETISEDEMKQNIKNYIDYSWELSENIIPLASTNSDKNFTESDREKLQKLIDLAKQNDMNFHEFISNNNLPTDYKKPSKEIYAFMSSSTDIFVELDQELDKLTQDGNLFKANFSFTKRLEKINGRKQKEIETFLNEKNIKTSINSNKKINRCVTYPFQNNQ</sequence>
<dbReference type="PROSITE" id="PS51257">
    <property type="entry name" value="PROKAR_LIPOPROTEIN"/>
    <property type="match status" value="1"/>
</dbReference>
<feature type="signal peptide" evidence="1">
    <location>
        <begin position="1"/>
        <end position="26"/>
    </location>
</feature>
<dbReference type="NCBIfam" id="NF033193">
    <property type="entry name" value="lipo_NDxxF"/>
    <property type="match status" value="1"/>
</dbReference>
<feature type="chain" id="PRO_5043151554" description="NDxxF motif lipoprotein" evidence="1">
    <location>
        <begin position="27"/>
        <end position="213"/>
    </location>
</feature>
<dbReference type="Proteomes" id="UP000194143">
    <property type="component" value="Chromosome"/>
</dbReference>
<dbReference type="EMBL" id="CP021061">
    <property type="protein sequence ID" value="ARP56298.1"/>
    <property type="molecule type" value="Genomic_DNA"/>
</dbReference>
<evidence type="ECO:0000256" key="1">
    <source>
        <dbReference type="SAM" id="SignalP"/>
    </source>
</evidence>
<organism evidence="2 3">
    <name type="scientific">Bacillus thuringiensis</name>
    <dbReference type="NCBI Taxonomy" id="1428"/>
    <lineage>
        <taxon>Bacteria</taxon>
        <taxon>Bacillati</taxon>
        <taxon>Bacillota</taxon>
        <taxon>Bacilli</taxon>
        <taxon>Bacillales</taxon>
        <taxon>Bacillaceae</taxon>
        <taxon>Bacillus</taxon>
        <taxon>Bacillus cereus group</taxon>
    </lineage>
</organism>
<dbReference type="InterPro" id="IPR047903">
    <property type="entry name" value="NDxxF_lipo"/>
</dbReference>